<reference evidence="3" key="1">
    <citation type="journal article" date="2019" name="Int. J. Syst. Evol. Microbiol.">
        <title>The Global Catalogue of Microorganisms (GCM) 10K type strain sequencing project: providing services to taxonomists for standard genome sequencing and annotation.</title>
        <authorList>
            <consortium name="The Broad Institute Genomics Platform"/>
            <consortium name="The Broad Institute Genome Sequencing Center for Infectious Disease"/>
            <person name="Wu L."/>
            <person name="Ma J."/>
        </authorList>
    </citation>
    <scope>NUCLEOTIDE SEQUENCE [LARGE SCALE GENOMIC DNA]</scope>
    <source>
        <strain evidence="3">KCTC 23984</strain>
    </source>
</reference>
<organism evidence="2 3">
    <name type="scientific">Pontibacter toksunensis</name>
    <dbReference type="NCBI Taxonomy" id="1332631"/>
    <lineage>
        <taxon>Bacteria</taxon>
        <taxon>Pseudomonadati</taxon>
        <taxon>Bacteroidota</taxon>
        <taxon>Cytophagia</taxon>
        <taxon>Cytophagales</taxon>
        <taxon>Hymenobacteraceae</taxon>
        <taxon>Pontibacter</taxon>
    </lineage>
</organism>
<keyword evidence="3" id="KW-1185">Reference proteome</keyword>
<dbReference type="RefSeq" id="WP_377489774.1">
    <property type="nucleotide sequence ID" value="NZ_JBHUOX010000024.1"/>
</dbReference>
<feature type="transmembrane region" description="Helical" evidence="1">
    <location>
        <begin position="57"/>
        <end position="78"/>
    </location>
</feature>
<sequence length="108" mass="11803">MNLYVETLAIAQYTLAAVNPSQASVTGVDSLVMSKQALKAIIEATKDEPSWTDKAQAYTTMFGTLVAIVTGVLAWFSYRSTIKQQQDQINDQQKELDSLAMIARGVIS</sequence>
<proteinExistence type="predicted"/>
<evidence type="ECO:0000256" key="1">
    <source>
        <dbReference type="SAM" id="Phobius"/>
    </source>
</evidence>
<evidence type="ECO:0000313" key="3">
    <source>
        <dbReference type="Proteomes" id="UP001597641"/>
    </source>
</evidence>
<evidence type="ECO:0000313" key="2">
    <source>
        <dbReference type="EMBL" id="MFD3003089.1"/>
    </source>
</evidence>
<gene>
    <name evidence="2" type="ORF">ACFS7Z_22190</name>
</gene>
<keyword evidence="1" id="KW-1133">Transmembrane helix</keyword>
<keyword evidence="1" id="KW-0472">Membrane</keyword>
<protein>
    <submittedName>
        <fullName evidence="2">Uncharacterized protein</fullName>
    </submittedName>
</protein>
<accession>A0ABW6BZ57</accession>
<comment type="caution">
    <text evidence="2">The sequence shown here is derived from an EMBL/GenBank/DDBJ whole genome shotgun (WGS) entry which is preliminary data.</text>
</comment>
<dbReference type="EMBL" id="JBHUOX010000024">
    <property type="protein sequence ID" value="MFD3003089.1"/>
    <property type="molecule type" value="Genomic_DNA"/>
</dbReference>
<dbReference type="Proteomes" id="UP001597641">
    <property type="component" value="Unassembled WGS sequence"/>
</dbReference>
<keyword evidence="1" id="KW-0812">Transmembrane</keyword>
<name>A0ABW6BZ57_9BACT</name>